<keyword evidence="1" id="KW-0472">Membrane</keyword>
<reference evidence="3 4" key="1">
    <citation type="journal article" date="2021" name="bioRxiv">
        <title>The Gossypium anomalum genome as a resource for cotton improvement and evolutionary analysis of hybrid incompatibility.</title>
        <authorList>
            <person name="Grover C.E."/>
            <person name="Yuan D."/>
            <person name="Arick M.A."/>
            <person name="Miller E.R."/>
            <person name="Hu G."/>
            <person name="Peterson D.G."/>
            <person name="Wendel J.F."/>
            <person name="Udall J.A."/>
        </authorList>
    </citation>
    <scope>NUCLEOTIDE SEQUENCE [LARGE SCALE GENOMIC DNA]</scope>
    <source>
        <strain evidence="3">JFW-Udall</strain>
        <tissue evidence="3">Leaf</tissue>
    </source>
</reference>
<evidence type="ECO:0000313" key="3">
    <source>
        <dbReference type="EMBL" id="KAG8480399.1"/>
    </source>
</evidence>
<sequence>MRNTYLVVTVLIITATYTATLSPPKQPDTISNFLNFQLKYDASLGSTSTGPVQSPPPAEEENLKNLLDVSTMFWLYNTLTFWAATVLTAYLLPSRSICLFILITLSLFGTCYMLLVAVSIRTLALQYIFYLSTLGSVYYSSLSITNYCLATVVALVTFYRTSYYMLCRFVPKRRIFLLLHVVSLCIFAVILVPAILNSEFILEITRYGI</sequence>
<dbReference type="EMBL" id="JAHUZN010000010">
    <property type="protein sequence ID" value="KAG8480399.1"/>
    <property type="molecule type" value="Genomic_DNA"/>
</dbReference>
<keyword evidence="4" id="KW-1185">Reference proteome</keyword>
<feature type="transmembrane region" description="Helical" evidence="1">
    <location>
        <begin position="73"/>
        <end position="92"/>
    </location>
</feature>
<dbReference type="AlphaFoldDB" id="A0A8J6CQ04"/>
<dbReference type="Proteomes" id="UP000701853">
    <property type="component" value="Chromosome 10"/>
</dbReference>
<name>A0A8J6CQ04_9ROSI</name>
<feature type="signal peptide" evidence="2">
    <location>
        <begin position="1"/>
        <end position="20"/>
    </location>
</feature>
<protein>
    <submittedName>
        <fullName evidence="3">Uncharacterized protein</fullName>
    </submittedName>
</protein>
<proteinExistence type="predicted"/>
<keyword evidence="1" id="KW-1133">Transmembrane helix</keyword>
<feature type="chain" id="PRO_5035216409" evidence="2">
    <location>
        <begin position="21"/>
        <end position="209"/>
    </location>
</feature>
<evidence type="ECO:0000256" key="2">
    <source>
        <dbReference type="SAM" id="SignalP"/>
    </source>
</evidence>
<dbReference type="OrthoDB" id="674805at2759"/>
<comment type="caution">
    <text evidence="3">The sequence shown here is derived from an EMBL/GenBank/DDBJ whole genome shotgun (WGS) entry which is preliminary data.</text>
</comment>
<feature type="transmembrane region" description="Helical" evidence="1">
    <location>
        <begin position="144"/>
        <end position="163"/>
    </location>
</feature>
<feature type="transmembrane region" description="Helical" evidence="1">
    <location>
        <begin position="175"/>
        <end position="196"/>
    </location>
</feature>
<gene>
    <name evidence="3" type="ORF">CXB51_024554</name>
</gene>
<accession>A0A8J6CQ04</accession>
<evidence type="ECO:0000256" key="1">
    <source>
        <dbReference type="SAM" id="Phobius"/>
    </source>
</evidence>
<evidence type="ECO:0000313" key="4">
    <source>
        <dbReference type="Proteomes" id="UP000701853"/>
    </source>
</evidence>
<keyword evidence="2" id="KW-0732">Signal</keyword>
<feature type="transmembrane region" description="Helical" evidence="1">
    <location>
        <begin position="99"/>
        <end position="124"/>
    </location>
</feature>
<organism evidence="3 4">
    <name type="scientific">Gossypium anomalum</name>
    <dbReference type="NCBI Taxonomy" id="47600"/>
    <lineage>
        <taxon>Eukaryota</taxon>
        <taxon>Viridiplantae</taxon>
        <taxon>Streptophyta</taxon>
        <taxon>Embryophyta</taxon>
        <taxon>Tracheophyta</taxon>
        <taxon>Spermatophyta</taxon>
        <taxon>Magnoliopsida</taxon>
        <taxon>eudicotyledons</taxon>
        <taxon>Gunneridae</taxon>
        <taxon>Pentapetalae</taxon>
        <taxon>rosids</taxon>
        <taxon>malvids</taxon>
        <taxon>Malvales</taxon>
        <taxon>Malvaceae</taxon>
        <taxon>Malvoideae</taxon>
        <taxon>Gossypium</taxon>
    </lineage>
</organism>
<keyword evidence="1" id="KW-0812">Transmembrane</keyword>